<sequence>MTIKVRGKLFASRRGVDHVAPAGAGRRERYTSGERFAEAEDTAGTDPAVVQDPHFLRKIFLKTRKGYDLASAEGKTIQDVQKIYPEWHPEEPRPFVVFSEWKLPVDDNDHGRNYFIRFRFPMRTRDDLILDAIPMHGAEKGRFLVLKARPPNRF</sequence>
<evidence type="ECO:0000313" key="1">
    <source>
        <dbReference type="EMBL" id="GFT03767.1"/>
    </source>
</evidence>
<comment type="caution">
    <text evidence="1">The sequence shown here is derived from an EMBL/GenBank/DDBJ whole genome shotgun (WGS) entry which is preliminary data.</text>
</comment>
<proteinExistence type="predicted"/>
<dbReference type="OrthoDB" id="6455330at2759"/>
<gene>
    <name evidence="1" type="ORF">NPIL_644881</name>
</gene>
<keyword evidence="2" id="KW-1185">Reference proteome</keyword>
<name>A0A8X6TDQ3_NEPPI</name>
<accession>A0A8X6TDQ3</accession>
<dbReference type="EMBL" id="BMAW01102332">
    <property type="protein sequence ID" value="GFT03767.1"/>
    <property type="molecule type" value="Genomic_DNA"/>
</dbReference>
<evidence type="ECO:0000313" key="2">
    <source>
        <dbReference type="Proteomes" id="UP000887013"/>
    </source>
</evidence>
<dbReference type="AlphaFoldDB" id="A0A8X6TDQ3"/>
<protein>
    <submittedName>
        <fullName evidence="1">Uncharacterized protein</fullName>
    </submittedName>
</protein>
<organism evidence="1 2">
    <name type="scientific">Nephila pilipes</name>
    <name type="common">Giant wood spider</name>
    <name type="synonym">Nephila maculata</name>
    <dbReference type="NCBI Taxonomy" id="299642"/>
    <lineage>
        <taxon>Eukaryota</taxon>
        <taxon>Metazoa</taxon>
        <taxon>Ecdysozoa</taxon>
        <taxon>Arthropoda</taxon>
        <taxon>Chelicerata</taxon>
        <taxon>Arachnida</taxon>
        <taxon>Araneae</taxon>
        <taxon>Araneomorphae</taxon>
        <taxon>Entelegynae</taxon>
        <taxon>Araneoidea</taxon>
        <taxon>Nephilidae</taxon>
        <taxon>Nephila</taxon>
    </lineage>
</organism>
<dbReference type="Proteomes" id="UP000887013">
    <property type="component" value="Unassembled WGS sequence"/>
</dbReference>
<reference evidence="1" key="1">
    <citation type="submission" date="2020-08" db="EMBL/GenBank/DDBJ databases">
        <title>Multicomponent nature underlies the extraordinary mechanical properties of spider dragline silk.</title>
        <authorList>
            <person name="Kono N."/>
            <person name="Nakamura H."/>
            <person name="Mori M."/>
            <person name="Yoshida Y."/>
            <person name="Ohtoshi R."/>
            <person name="Malay A.D."/>
            <person name="Moran D.A.P."/>
            <person name="Tomita M."/>
            <person name="Numata K."/>
            <person name="Arakawa K."/>
        </authorList>
    </citation>
    <scope>NUCLEOTIDE SEQUENCE</scope>
</reference>